<sequence>MKLTRNQHPRKQRGSMDLMCWIQSQTFYQQFWIRKKQNFLQKHVNLTPDKLKIIEKGTRQQNQSSKKKINIIKLWSHYQKRPVKTILKEILTLERVCRKKQ</sequence>
<name>A0ABQ9G018_TEGGR</name>
<accession>A0ABQ9G018</accession>
<dbReference type="Proteomes" id="UP001217089">
    <property type="component" value="Unassembled WGS sequence"/>
</dbReference>
<comment type="caution">
    <text evidence="1">The sequence shown here is derived from an EMBL/GenBank/DDBJ whole genome shotgun (WGS) entry which is preliminary data.</text>
</comment>
<keyword evidence="2" id="KW-1185">Reference proteome</keyword>
<dbReference type="EMBL" id="JARBDR010000018">
    <property type="protein sequence ID" value="KAJ8321627.1"/>
    <property type="molecule type" value="Genomic_DNA"/>
</dbReference>
<reference evidence="1 2" key="1">
    <citation type="submission" date="2022-12" db="EMBL/GenBank/DDBJ databases">
        <title>Chromosome-level genome of Tegillarca granosa.</title>
        <authorList>
            <person name="Kim J."/>
        </authorList>
    </citation>
    <scope>NUCLEOTIDE SEQUENCE [LARGE SCALE GENOMIC DNA]</scope>
    <source>
        <strain evidence="1">Teg-2019</strain>
        <tissue evidence="1">Adductor muscle</tissue>
    </source>
</reference>
<protein>
    <submittedName>
        <fullName evidence="1">Uncharacterized protein</fullName>
    </submittedName>
</protein>
<evidence type="ECO:0000313" key="1">
    <source>
        <dbReference type="EMBL" id="KAJ8321627.1"/>
    </source>
</evidence>
<evidence type="ECO:0000313" key="2">
    <source>
        <dbReference type="Proteomes" id="UP001217089"/>
    </source>
</evidence>
<proteinExistence type="predicted"/>
<gene>
    <name evidence="1" type="ORF">KUTeg_000098</name>
</gene>
<organism evidence="1 2">
    <name type="scientific">Tegillarca granosa</name>
    <name type="common">Malaysian cockle</name>
    <name type="synonym">Anadara granosa</name>
    <dbReference type="NCBI Taxonomy" id="220873"/>
    <lineage>
        <taxon>Eukaryota</taxon>
        <taxon>Metazoa</taxon>
        <taxon>Spiralia</taxon>
        <taxon>Lophotrochozoa</taxon>
        <taxon>Mollusca</taxon>
        <taxon>Bivalvia</taxon>
        <taxon>Autobranchia</taxon>
        <taxon>Pteriomorphia</taxon>
        <taxon>Arcoida</taxon>
        <taxon>Arcoidea</taxon>
        <taxon>Arcidae</taxon>
        <taxon>Tegillarca</taxon>
    </lineage>
</organism>